<feature type="non-terminal residue" evidence="2">
    <location>
        <position position="44"/>
    </location>
</feature>
<evidence type="ECO:0000256" key="1">
    <source>
        <dbReference type="SAM" id="Phobius"/>
    </source>
</evidence>
<evidence type="ECO:0008006" key="3">
    <source>
        <dbReference type="Google" id="ProtNLM"/>
    </source>
</evidence>
<sequence>MTLKDFILMGGWAMWPLMVFSVATVSLIIERFIYILFHDLAVDD</sequence>
<name>X1IBC2_9ZZZZ</name>
<reference evidence="2" key="1">
    <citation type="journal article" date="2014" name="Front. Microbiol.">
        <title>High frequency of phylogenetically diverse reductive dehalogenase-homologous genes in deep subseafloor sedimentary metagenomes.</title>
        <authorList>
            <person name="Kawai M."/>
            <person name="Futagami T."/>
            <person name="Toyoda A."/>
            <person name="Takaki Y."/>
            <person name="Nishi S."/>
            <person name="Hori S."/>
            <person name="Arai W."/>
            <person name="Tsubouchi T."/>
            <person name="Morono Y."/>
            <person name="Uchiyama I."/>
            <person name="Ito T."/>
            <person name="Fujiyama A."/>
            <person name="Inagaki F."/>
            <person name="Takami H."/>
        </authorList>
    </citation>
    <scope>NUCLEOTIDE SEQUENCE</scope>
    <source>
        <strain evidence="2">Expedition CK06-06</strain>
    </source>
</reference>
<comment type="caution">
    <text evidence="2">The sequence shown here is derived from an EMBL/GenBank/DDBJ whole genome shotgun (WGS) entry which is preliminary data.</text>
</comment>
<keyword evidence="1" id="KW-0812">Transmembrane</keyword>
<dbReference type="AlphaFoldDB" id="X1IBC2"/>
<accession>X1IBC2</accession>
<feature type="transmembrane region" description="Helical" evidence="1">
    <location>
        <begin position="6"/>
        <end position="29"/>
    </location>
</feature>
<dbReference type="EMBL" id="BARU01018302">
    <property type="protein sequence ID" value="GAH54883.1"/>
    <property type="molecule type" value="Genomic_DNA"/>
</dbReference>
<gene>
    <name evidence="2" type="ORF">S03H2_30266</name>
</gene>
<keyword evidence="1" id="KW-1133">Transmembrane helix</keyword>
<organism evidence="2">
    <name type="scientific">marine sediment metagenome</name>
    <dbReference type="NCBI Taxonomy" id="412755"/>
    <lineage>
        <taxon>unclassified sequences</taxon>
        <taxon>metagenomes</taxon>
        <taxon>ecological metagenomes</taxon>
    </lineage>
</organism>
<evidence type="ECO:0000313" key="2">
    <source>
        <dbReference type="EMBL" id="GAH54883.1"/>
    </source>
</evidence>
<protein>
    <recommendedName>
        <fullName evidence="3">MotA/TolQ/ExbB proton channel domain-containing protein</fullName>
    </recommendedName>
</protein>
<keyword evidence="1" id="KW-0472">Membrane</keyword>
<proteinExistence type="predicted"/>